<evidence type="ECO:0000313" key="8">
    <source>
        <dbReference type="Proteomes" id="UP001232725"/>
    </source>
</evidence>
<dbReference type="InterPro" id="IPR000209">
    <property type="entry name" value="Peptidase_S8/S53_dom"/>
</dbReference>
<evidence type="ECO:0000256" key="5">
    <source>
        <dbReference type="SAM" id="MobiDB-lite"/>
    </source>
</evidence>
<evidence type="ECO:0000256" key="1">
    <source>
        <dbReference type="ARBA" id="ARBA00022670"/>
    </source>
</evidence>
<dbReference type="EMBL" id="JAVALS010000004">
    <property type="protein sequence ID" value="MDP5227195.1"/>
    <property type="molecule type" value="Genomic_DNA"/>
</dbReference>
<dbReference type="InterPro" id="IPR050819">
    <property type="entry name" value="Tripeptidyl-peptidase_I"/>
</dbReference>
<dbReference type="PANTHER" id="PTHR14218:SF15">
    <property type="entry name" value="TRIPEPTIDYL-PEPTIDASE 1"/>
    <property type="match status" value="1"/>
</dbReference>
<accession>A0ABT9IPY7</accession>
<comment type="caution">
    <text evidence="4">Lacks conserved residue(s) required for the propagation of feature annotation.</text>
</comment>
<dbReference type="SUPFAM" id="SSF52743">
    <property type="entry name" value="Subtilisin-like"/>
    <property type="match status" value="1"/>
</dbReference>
<sequence>MLSISGSRKPTVALALGISVAVAGWIVSAAAASPTGPANTPFYPTVQQHLPAGAEYISAADAPPGPGYTSRGRRFVPSGIQNSYNLPALYAQGFTGKGKTIAIVDSFGYDQAAADLKTFSAAYGLPEMCGMPDVACKPDMPTFSTLQFGNHQVKAPPATSQSPGQEASNAWSLEVALDIEYAHTTAPDANILLVTTPTAETLGVQGLPNMMNAEQYVVDNHLADVVTQSFGAAEGSFASTQSLLNLRHAFISGTAQGMTFLASSGDNGSTGTTKTPVKTGGTLLPTPEVGWPASDPLVTGVGGTNLCTDPQTGTMVDSTHLPAACSGFPGQRETAWNGSGGGFSHVFQRPAYQDQLPAGSAAIPSGARGVPDISMDAAPRTGVVVLDTAPGFGGYYIVGGTSAASPMFAGIVAIADQYAGKNLGQINPALYRLANDPALSTSLFDVADGDNVQAGSGIPGYSAGTGWDAVTGLGTPDAAAFVPALVKAAAMP</sequence>
<keyword evidence="1" id="KW-0645">Protease</keyword>
<dbReference type="InterPro" id="IPR023828">
    <property type="entry name" value="Peptidase_S8_Ser-AS"/>
</dbReference>
<evidence type="ECO:0000313" key="7">
    <source>
        <dbReference type="EMBL" id="MDP5227195.1"/>
    </source>
</evidence>
<evidence type="ECO:0000256" key="2">
    <source>
        <dbReference type="ARBA" id="ARBA00022801"/>
    </source>
</evidence>
<keyword evidence="8" id="KW-1185">Reference proteome</keyword>
<feature type="region of interest" description="Disordered" evidence="5">
    <location>
        <begin position="266"/>
        <end position="291"/>
    </location>
</feature>
<dbReference type="GO" id="GO:0016787">
    <property type="term" value="F:hydrolase activity"/>
    <property type="evidence" value="ECO:0007669"/>
    <property type="project" value="UniProtKB-KW"/>
</dbReference>
<comment type="caution">
    <text evidence="7">The sequence shown here is derived from an EMBL/GenBank/DDBJ whole genome shotgun (WGS) entry which is preliminary data.</text>
</comment>
<comment type="similarity">
    <text evidence="4">Belongs to the peptidase S8 family.</text>
</comment>
<feature type="domain" description="Peptidase S53" evidence="6">
    <location>
        <begin position="74"/>
        <end position="488"/>
    </location>
</feature>
<dbReference type="CDD" id="cd04056">
    <property type="entry name" value="Peptidases_S53"/>
    <property type="match status" value="1"/>
</dbReference>
<evidence type="ECO:0000256" key="3">
    <source>
        <dbReference type="ARBA" id="ARBA00022825"/>
    </source>
</evidence>
<dbReference type="PROSITE" id="PS00138">
    <property type="entry name" value="SUBTILASE_SER"/>
    <property type="match status" value="1"/>
</dbReference>
<reference evidence="7 8" key="1">
    <citation type="submission" date="2023-08" db="EMBL/GenBank/DDBJ databases">
        <title>Arthrobacter horti sp. nov., isolated from forest soil.</title>
        <authorList>
            <person name="Park M."/>
        </authorList>
    </citation>
    <scope>NUCLEOTIDE SEQUENCE [LARGE SCALE GENOMIC DNA]</scope>
    <source>
        <strain evidence="7 8">YJM1</strain>
    </source>
</reference>
<name>A0ABT9IPY7_9MICC</name>
<organism evidence="7 8">
    <name type="scientific">Arthrobacter horti</name>
    <dbReference type="NCBI Taxonomy" id="3068273"/>
    <lineage>
        <taxon>Bacteria</taxon>
        <taxon>Bacillati</taxon>
        <taxon>Actinomycetota</taxon>
        <taxon>Actinomycetes</taxon>
        <taxon>Micrococcales</taxon>
        <taxon>Micrococcaceae</taxon>
        <taxon>Arthrobacter</taxon>
    </lineage>
</organism>
<dbReference type="PROSITE" id="PS51892">
    <property type="entry name" value="SUBTILASE"/>
    <property type="match status" value="1"/>
</dbReference>
<keyword evidence="2 7" id="KW-0378">Hydrolase</keyword>
<dbReference type="Proteomes" id="UP001232725">
    <property type="component" value="Unassembled WGS sequence"/>
</dbReference>
<feature type="compositionally biased region" description="Low complexity" evidence="5">
    <location>
        <begin position="269"/>
        <end position="282"/>
    </location>
</feature>
<evidence type="ECO:0000259" key="6">
    <source>
        <dbReference type="PROSITE" id="PS51695"/>
    </source>
</evidence>
<dbReference type="InterPro" id="IPR036852">
    <property type="entry name" value="Peptidase_S8/S53_dom_sf"/>
</dbReference>
<dbReference type="InterPro" id="IPR030400">
    <property type="entry name" value="Sedolisin_dom"/>
</dbReference>
<gene>
    <name evidence="7" type="ORF">Q9R02_08540</name>
</gene>
<protein>
    <submittedName>
        <fullName evidence="7">S53 family peptidase</fullName>
        <ecNumber evidence="7">3.4.-.-</ecNumber>
    </submittedName>
</protein>
<dbReference type="Gene3D" id="3.40.50.200">
    <property type="entry name" value="Peptidase S8/S53 domain"/>
    <property type="match status" value="1"/>
</dbReference>
<dbReference type="Pfam" id="PF00082">
    <property type="entry name" value="Peptidase_S8"/>
    <property type="match status" value="1"/>
</dbReference>
<keyword evidence="3" id="KW-0720">Serine protease</keyword>
<dbReference type="EC" id="3.4.-.-" evidence="7"/>
<dbReference type="RefSeq" id="WP_305996243.1">
    <property type="nucleotide sequence ID" value="NZ_JAVALS010000004.1"/>
</dbReference>
<evidence type="ECO:0000256" key="4">
    <source>
        <dbReference type="PROSITE-ProRule" id="PRU01240"/>
    </source>
</evidence>
<proteinExistence type="inferred from homology"/>
<dbReference type="PROSITE" id="PS51695">
    <property type="entry name" value="SEDOLISIN"/>
    <property type="match status" value="1"/>
</dbReference>
<dbReference type="PANTHER" id="PTHR14218">
    <property type="entry name" value="PROTEASE S8 TRIPEPTIDYL PEPTIDASE I CLN2"/>
    <property type="match status" value="1"/>
</dbReference>